<dbReference type="GO" id="GO:0072659">
    <property type="term" value="P:protein localization to plasma membrane"/>
    <property type="evidence" value="ECO:0007669"/>
    <property type="project" value="TreeGrafter"/>
</dbReference>
<dbReference type="InterPro" id="IPR011989">
    <property type="entry name" value="ARM-like"/>
</dbReference>
<evidence type="ECO:0000313" key="3">
    <source>
        <dbReference type="Proteomes" id="UP001367676"/>
    </source>
</evidence>
<accession>A0AAN9TPT1</accession>
<reference evidence="2 3" key="1">
    <citation type="submission" date="2024-03" db="EMBL/GenBank/DDBJ databases">
        <title>Adaptation during the transition from Ophiocordyceps entomopathogen to insect associate is accompanied by gene loss and intensified selection.</title>
        <authorList>
            <person name="Ward C.M."/>
            <person name="Onetto C.A."/>
            <person name="Borneman A.R."/>
        </authorList>
    </citation>
    <scope>NUCLEOTIDE SEQUENCE [LARGE SCALE GENOMIC DNA]</scope>
    <source>
        <strain evidence="2">AWRI1</strain>
        <tissue evidence="2">Single Adult Female</tissue>
    </source>
</reference>
<sequence>MCFSCFSQLRPRYKRLVDDIFPALPQDGLIKSNMEKLMFYAVSSPEKLDRIGEYLYQRASRDISRKRESYVKIAMEAMDQLLAACHSQTLNLFVESFLRMVQKLLECSEPELQILATQSFVRFANIEEDTPSYHLRYDFFIEKFSSMCHNNSNDPSIREGIRLAGIKGLQGVIRKTVSDDLVENIWEPVHMDKIIPSLLYNMQNPRYKGEDEILMDNADPNELLNCNETEEKDPAALAESCFRELVGRASFGHVKSVIRPVLRHFDLHKLWTSKSFAIHCFRLIMFSIQSQYLYTVVESLMVHLDENTKLPSKVRTNVADVLSKIIAIAAGESIGPTVLEIINSLLTHLRTSVTRQSSHSMNGGCDAIDEDEKNYQEALILALGEFAAHLPDYQKIEIMMFIMSKIVQSKTIKDFNNIDNRIQHICLKSLLMVCSKYSSIHMTATLPQSFLDPLLRCSHATDPQIRLLVQQVLHTLFDRHGNGAKFSKPLLDYTFSGLIYEKCSRSDTIFMSKNGPEIYTSLCESLEHNNNTIDNVEAIYKTMALLCVELTSEETIGDFFHAVINIQDLALTNDSLPRVLKYQLHTIVICLLSLVGYVHALLPLREFVNTIIDTRKEAKALHLLPELCIHYEIVPERALPTGVLVDQALLVECLNQAGIDITRLVAMENGTVSGGGGAAALSKHLPLAHRHSWVENPPISSLSDVSFHDFSSSSSSPCFERRFPAEDLTFEAMKRAFTESAEKEREQEAVRSAQIFEQYKSLSFVDLMNLCSRNEEETIPYKLGEIFTKLNADGSVRTPVKVDYEQKDCYKPMLESLFPECFVY</sequence>
<dbReference type="Proteomes" id="UP001367676">
    <property type="component" value="Unassembled WGS sequence"/>
</dbReference>
<dbReference type="PANTHER" id="PTHR12444">
    <property type="entry name" value="PROTEIN EFR3 HOMOLOG CMP44E"/>
    <property type="match status" value="1"/>
</dbReference>
<organism evidence="2 3">
    <name type="scientific">Parthenolecanium corni</name>
    <dbReference type="NCBI Taxonomy" id="536013"/>
    <lineage>
        <taxon>Eukaryota</taxon>
        <taxon>Metazoa</taxon>
        <taxon>Ecdysozoa</taxon>
        <taxon>Arthropoda</taxon>
        <taxon>Hexapoda</taxon>
        <taxon>Insecta</taxon>
        <taxon>Pterygota</taxon>
        <taxon>Neoptera</taxon>
        <taxon>Paraneoptera</taxon>
        <taxon>Hemiptera</taxon>
        <taxon>Sternorrhyncha</taxon>
        <taxon>Coccoidea</taxon>
        <taxon>Coccidae</taxon>
        <taxon>Parthenolecanium</taxon>
    </lineage>
</organism>
<evidence type="ECO:0000256" key="1">
    <source>
        <dbReference type="ARBA" id="ARBA00010216"/>
    </source>
</evidence>
<keyword evidence="3" id="KW-1185">Reference proteome</keyword>
<name>A0AAN9TPT1_9HEMI</name>
<dbReference type="GO" id="GO:0005886">
    <property type="term" value="C:plasma membrane"/>
    <property type="evidence" value="ECO:0007669"/>
    <property type="project" value="TreeGrafter"/>
</dbReference>
<comment type="similarity">
    <text evidence="1">Belongs to the EFR3 family.</text>
</comment>
<dbReference type="SUPFAM" id="SSF48371">
    <property type="entry name" value="ARM repeat"/>
    <property type="match status" value="1"/>
</dbReference>
<dbReference type="InterPro" id="IPR049152">
    <property type="entry name" value="EFR3-like_ARM"/>
</dbReference>
<dbReference type="InterPro" id="IPR051851">
    <property type="entry name" value="EFR3_Homologs"/>
</dbReference>
<dbReference type="Gene3D" id="1.25.10.10">
    <property type="entry name" value="Leucine-rich Repeat Variant"/>
    <property type="match status" value="2"/>
</dbReference>
<evidence type="ECO:0000313" key="2">
    <source>
        <dbReference type="EMBL" id="KAK7601632.1"/>
    </source>
</evidence>
<dbReference type="EMBL" id="JBBCAQ010000010">
    <property type="protein sequence ID" value="KAK7601632.1"/>
    <property type="molecule type" value="Genomic_DNA"/>
</dbReference>
<dbReference type="Pfam" id="PF21052">
    <property type="entry name" value="EFR3_ARM"/>
    <property type="match status" value="1"/>
</dbReference>
<dbReference type="AlphaFoldDB" id="A0AAN9TPT1"/>
<comment type="caution">
    <text evidence="2">The sequence shown here is derived from an EMBL/GenBank/DDBJ whole genome shotgun (WGS) entry which is preliminary data.</text>
</comment>
<dbReference type="PANTHER" id="PTHR12444:SF8">
    <property type="entry name" value="PROTEIN EFR3 HOMOLOG CMP44E"/>
    <property type="match status" value="1"/>
</dbReference>
<gene>
    <name evidence="2" type="ORF">V9T40_009073</name>
</gene>
<protein>
    <submittedName>
        <fullName evidence="2">Uncharacterized protein</fullName>
    </submittedName>
</protein>
<proteinExistence type="inferred from homology"/>
<dbReference type="InterPro" id="IPR016024">
    <property type="entry name" value="ARM-type_fold"/>
</dbReference>